<dbReference type="OMA" id="PIKEKHA"/>
<proteinExistence type="inferred from homology"/>
<dbReference type="PROSITE" id="PS50873">
    <property type="entry name" value="PEROXIDASE_4"/>
    <property type="match status" value="1"/>
</dbReference>
<evidence type="ECO:0000259" key="8">
    <source>
        <dbReference type="PROSITE" id="PS50873"/>
    </source>
</evidence>
<evidence type="ECO:0000256" key="7">
    <source>
        <dbReference type="SAM" id="SignalP"/>
    </source>
</evidence>
<dbReference type="GO" id="GO:0000302">
    <property type="term" value="P:response to reactive oxygen species"/>
    <property type="evidence" value="ECO:0000318"/>
    <property type="project" value="GO_Central"/>
</dbReference>
<dbReference type="PANTHER" id="PTHR31356:SF66">
    <property type="entry name" value="CATALASE-PEROXIDASE"/>
    <property type="match status" value="1"/>
</dbReference>
<dbReference type="GO" id="GO:0020037">
    <property type="term" value="F:heme binding"/>
    <property type="evidence" value="ECO:0007669"/>
    <property type="project" value="InterPro"/>
</dbReference>
<evidence type="ECO:0000313" key="9">
    <source>
        <dbReference type="EMBL" id="PTQ42354.1"/>
    </source>
</evidence>
<keyword evidence="6" id="KW-1133">Transmembrane helix</keyword>
<keyword evidence="6" id="KW-0812">Transmembrane</keyword>
<dbReference type="Pfam" id="PF00141">
    <property type="entry name" value="peroxidase"/>
    <property type="match status" value="1"/>
</dbReference>
<keyword evidence="10" id="KW-1185">Reference proteome</keyword>
<dbReference type="GO" id="GO:0034599">
    <property type="term" value="P:cellular response to oxidative stress"/>
    <property type="evidence" value="ECO:0000318"/>
    <property type="project" value="GO_Central"/>
</dbReference>
<dbReference type="SUPFAM" id="SSF48113">
    <property type="entry name" value="Heme-dependent peroxidases"/>
    <property type="match status" value="1"/>
</dbReference>
<feature type="compositionally biased region" description="Basic and acidic residues" evidence="5">
    <location>
        <begin position="253"/>
        <end position="266"/>
    </location>
</feature>
<dbReference type="PRINTS" id="PR00458">
    <property type="entry name" value="PEROXIDASE"/>
</dbReference>
<dbReference type="Gene3D" id="1.10.520.10">
    <property type="match status" value="1"/>
</dbReference>
<organism evidence="9 10">
    <name type="scientific">Marchantia polymorpha</name>
    <name type="common">Common liverwort</name>
    <name type="synonym">Marchantia aquatica</name>
    <dbReference type="NCBI Taxonomy" id="3197"/>
    <lineage>
        <taxon>Eukaryota</taxon>
        <taxon>Viridiplantae</taxon>
        <taxon>Streptophyta</taxon>
        <taxon>Embryophyta</taxon>
        <taxon>Marchantiophyta</taxon>
        <taxon>Marchantiopsida</taxon>
        <taxon>Marchantiidae</taxon>
        <taxon>Marchantiales</taxon>
        <taxon>Marchantiaceae</taxon>
        <taxon>Marchantia</taxon>
    </lineage>
</organism>
<name>A0A2R6X8C7_MARPO</name>
<dbReference type="GO" id="GO:0016688">
    <property type="term" value="F:L-ascorbate peroxidase activity"/>
    <property type="evidence" value="ECO:0007669"/>
    <property type="project" value="UniProtKB-EC"/>
</dbReference>
<evidence type="ECO:0000256" key="2">
    <source>
        <dbReference type="ARBA" id="ARBA00006873"/>
    </source>
</evidence>
<dbReference type="AlphaFoldDB" id="A0A2R6X8C7"/>
<comment type="cofactor">
    <cofactor evidence="1">
        <name>heme b</name>
        <dbReference type="ChEBI" id="CHEBI:60344"/>
    </cofactor>
</comment>
<evidence type="ECO:0000256" key="3">
    <source>
        <dbReference type="ARBA" id="ARBA00012940"/>
    </source>
</evidence>
<dbReference type="EC" id="1.11.1.11" evidence="3"/>
<dbReference type="CDD" id="cd00691">
    <property type="entry name" value="ascorbate_peroxidase"/>
    <property type="match status" value="1"/>
</dbReference>
<accession>A0A2R6X8C7</accession>
<evidence type="ECO:0000256" key="5">
    <source>
        <dbReference type="SAM" id="MobiDB-lite"/>
    </source>
</evidence>
<comment type="similarity">
    <text evidence="2">Belongs to the peroxidase family. Ascorbate peroxidase subfamily.</text>
</comment>
<evidence type="ECO:0000256" key="1">
    <source>
        <dbReference type="ARBA" id="ARBA00001970"/>
    </source>
</evidence>
<keyword evidence="6" id="KW-0472">Membrane</keyword>
<feature type="signal peptide" evidence="7">
    <location>
        <begin position="1"/>
        <end position="21"/>
    </location>
</feature>
<dbReference type="GO" id="GO:0004601">
    <property type="term" value="F:peroxidase activity"/>
    <property type="evidence" value="ECO:0000318"/>
    <property type="project" value="GO_Central"/>
</dbReference>
<evidence type="ECO:0000256" key="4">
    <source>
        <dbReference type="ARBA" id="ARBA00023002"/>
    </source>
</evidence>
<sequence length="436" mass="47175">MATSTMVVAAGSCLGARVAAAAAPAPAPAVGLPGLRFAANSERERKRKPNILKLESQFVPAFNVSIRRRGQGLSTRGLRSAGVRSAASDPEQLRAAREDVKKLLAEKKCHPILIRLGWHDAGSYDKNIAEFPRRGGANGSLRFSPELGHGANAGLINAVKLLEPVKAKYAGITYADLFQLASATAIEELGGPKIPMRYGRVDTKSPEECAIEGNLPDAGPPNPADHLRKVFYRMGLNDREIVALSGAHTVGRSRPERSGWGKKETKYTTGANIGAPGGQSWTAEWLKFDNSYFRDIKAQSDEDLLVLPTDKVLAEDPEFKKFTDKYAEDQNAFFADYALAHAKLSELGSKFDPEEGIFIDQEAPPKKEPVVEKFVAAKYSSGDRQSELSDSMKAKMRAEYLAVGGSPDRPLGSNYFLNIIIVIAVLAVLASFATQS</sequence>
<dbReference type="InterPro" id="IPR019793">
    <property type="entry name" value="Peroxidases_heam-ligand_BS"/>
</dbReference>
<dbReference type="PRINTS" id="PR00459">
    <property type="entry name" value="ASPEROXIDASE"/>
</dbReference>
<dbReference type="InterPro" id="IPR002016">
    <property type="entry name" value="Haem_peroxidase"/>
</dbReference>
<feature type="chain" id="PRO_5015331370" description="L-ascorbate peroxidase" evidence="7">
    <location>
        <begin position="22"/>
        <end position="436"/>
    </location>
</feature>
<protein>
    <recommendedName>
        <fullName evidence="3">L-ascorbate peroxidase</fullName>
        <ecNumber evidence="3">1.11.1.11</ecNumber>
    </recommendedName>
</protein>
<feature type="domain" description="Plant heme peroxidase family profile" evidence="8">
    <location>
        <begin position="113"/>
        <end position="356"/>
    </location>
</feature>
<feature type="transmembrane region" description="Helical" evidence="6">
    <location>
        <begin position="415"/>
        <end position="434"/>
    </location>
</feature>
<keyword evidence="4" id="KW-0560">Oxidoreductase</keyword>
<dbReference type="GO" id="GO:0042744">
    <property type="term" value="P:hydrogen peroxide catabolic process"/>
    <property type="evidence" value="ECO:0000318"/>
    <property type="project" value="GO_Central"/>
</dbReference>
<dbReference type="InterPro" id="IPR002207">
    <property type="entry name" value="Peroxidase_I"/>
</dbReference>
<dbReference type="Gramene" id="Mp8g17560.1">
    <property type="protein sequence ID" value="Mp8g17560.1.cds1"/>
    <property type="gene ID" value="Mp8g17560"/>
</dbReference>
<dbReference type="InterPro" id="IPR044831">
    <property type="entry name" value="Ccp1-like"/>
</dbReference>
<evidence type="ECO:0000256" key="6">
    <source>
        <dbReference type="SAM" id="Phobius"/>
    </source>
</evidence>
<dbReference type="FunFam" id="1.10.520.10:FF:000007">
    <property type="entry name" value="L-ascorbate peroxidase S chloroplastic/mitochondrial"/>
    <property type="match status" value="1"/>
</dbReference>
<reference evidence="10" key="1">
    <citation type="journal article" date="2017" name="Cell">
        <title>Insights into land plant evolution garnered from the Marchantia polymorpha genome.</title>
        <authorList>
            <person name="Bowman J.L."/>
            <person name="Kohchi T."/>
            <person name="Yamato K.T."/>
            <person name="Jenkins J."/>
            <person name="Shu S."/>
            <person name="Ishizaki K."/>
            <person name="Yamaoka S."/>
            <person name="Nishihama R."/>
            <person name="Nakamura Y."/>
            <person name="Berger F."/>
            <person name="Adam C."/>
            <person name="Aki S.S."/>
            <person name="Althoff F."/>
            <person name="Araki T."/>
            <person name="Arteaga-Vazquez M.A."/>
            <person name="Balasubrmanian S."/>
            <person name="Barry K."/>
            <person name="Bauer D."/>
            <person name="Boehm C.R."/>
            <person name="Briginshaw L."/>
            <person name="Caballero-Perez J."/>
            <person name="Catarino B."/>
            <person name="Chen F."/>
            <person name="Chiyoda S."/>
            <person name="Chovatia M."/>
            <person name="Davies K.M."/>
            <person name="Delmans M."/>
            <person name="Demura T."/>
            <person name="Dierschke T."/>
            <person name="Dolan L."/>
            <person name="Dorantes-Acosta A.E."/>
            <person name="Eklund D.M."/>
            <person name="Florent S.N."/>
            <person name="Flores-Sandoval E."/>
            <person name="Fujiyama A."/>
            <person name="Fukuzawa H."/>
            <person name="Galik B."/>
            <person name="Grimanelli D."/>
            <person name="Grimwood J."/>
            <person name="Grossniklaus U."/>
            <person name="Hamada T."/>
            <person name="Haseloff J."/>
            <person name="Hetherington A.J."/>
            <person name="Higo A."/>
            <person name="Hirakawa Y."/>
            <person name="Hundley H.N."/>
            <person name="Ikeda Y."/>
            <person name="Inoue K."/>
            <person name="Inoue S.I."/>
            <person name="Ishida S."/>
            <person name="Jia Q."/>
            <person name="Kakita M."/>
            <person name="Kanazawa T."/>
            <person name="Kawai Y."/>
            <person name="Kawashima T."/>
            <person name="Kennedy M."/>
            <person name="Kinose K."/>
            <person name="Kinoshita T."/>
            <person name="Kohara Y."/>
            <person name="Koide E."/>
            <person name="Komatsu K."/>
            <person name="Kopischke S."/>
            <person name="Kubo M."/>
            <person name="Kyozuka J."/>
            <person name="Lagercrantz U."/>
            <person name="Lin S.S."/>
            <person name="Lindquist E."/>
            <person name="Lipzen A.M."/>
            <person name="Lu C.W."/>
            <person name="De Luna E."/>
            <person name="Martienssen R.A."/>
            <person name="Minamino N."/>
            <person name="Mizutani M."/>
            <person name="Mizutani M."/>
            <person name="Mochizuki N."/>
            <person name="Monte I."/>
            <person name="Mosher R."/>
            <person name="Nagasaki H."/>
            <person name="Nakagami H."/>
            <person name="Naramoto S."/>
            <person name="Nishitani K."/>
            <person name="Ohtani M."/>
            <person name="Okamoto T."/>
            <person name="Okumura M."/>
            <person name="Phillips J."/>
            <person name="Pollak B."/>
            <person name="Reinders A."/>
            <person name="Rovekamp M."/>
            <person name="Sano R."/>
            <person name="Sawa S."/>
            <person name="Schmid M.W."/>
            <person name="Shirakawa M."/>
            <person name="Solano R."/>
            <person name="Spunde A."/>
            <person name="Suetsugu N."/>
            <person name="Sugano S."/>
            <person name="Sugiyama A."/>
            <person name="Sun R."/>
            <person name="Suzuki Y."/>
            <person name="Takenaka M."/>
            <person name="Takezawa D."/>
            <person name="Tomogane H."/>
            <person name="Tsuzuki M."/>
            <person name="Ueda T."/>
            <person name="Umeda M."/>
            <person name="Ward J.M."/>
            <person name="Watanabe Y."/>
            <person name="Yazaki K."/>
            <person name="Yokoyama R."/>
            <person name="Yoshitake Y."/>
            <person name="Yotsui I."/>
            <person name="Zachgo S."/>
            <person name="Schmutz J."/>
        </authorList>
    </citation>
    <scope>NUCLEOTIDE SEQUENCE [LARGE SCALE GENOMIC DNA]</scope>
    <source>
        <strain evidence="10">Tak-1</strain>
    </source>
</reference>
<keyword evidence="7" id="KW-0732">Signal</keyword>
<evidence type="ECO:0000313" key="10">
    <source>
        <dbReference type="Proteomes" id="UP000244005"/>
    </source>
</evidence>
<dbReference type="InterPro" id="IPR010255">
    <property type="entry name" value="Haem_peroxidase_sf"/>
</dbReference>
<dbReference type="EMBL" id="KZ772702">
    <property type="protein sequence ID" value="PTQ42354.1"/>
    <property type="molecule type" value="Genomic_DNA"/>
</dbReference>
<gene>
    <name evidence="9" type="ORF">MARPO_0030s0090</name>
</gene>
<dbReference type="Proteomes" id="UP000244005">
    <property type="component" value="Unassembled WGS sequence"/>
</dbReference>
<feature type="region of interest" description="Disordered" evidence="5">
    <location>
        <begin position="252"/>
        <end position="273"/>
    </location>
</feature>
<dbReference type="PANTHER" id="PTHR31356">
    <property type="entry name" value="THYLAKOID LUMENAL 29 KDA PROTEIN, CHLOROPLASTIC-RELATED"/>
    <property type="match status" value="1"/>
</dbReference>
<dbReference type="OrthoDB" id="2859658at2759"/>
<dbReference type="PROSITE" id="PS00435">
    <property type="entry name" value="PEROXIDASE_1"/>
    <property type="match status" value="1"/>
</dbReference>
<dbReference type="Gene3D" id="1.10.420.10">
    <property type="entry name" value="Peroxidase, domain 2"/>
    <property type="match status" value="1"/>
</dbReference>